<dbReference type="Gene3D" id="2.30.30.370">
    <property type="entry name" value="FAH"/>
    <property type="match status" value="1"/>
</dbReference>
<dbReference type="GO" id="GO:0046872">
    <property type="term" value="F:metal ion binding"/>
    <property type="evidence" value="ECO:0007669"/>
    <property type="project" value="UniProtKB-KW"/>
</dbReference>
<accession>A0A9Q7A756</accession>
<dbReference type="Pfam" id="PF01557">
    <property type="entry name" value="FAA_hydrolase"/>
    <property type="match status" value="1"/>
</dbReference>
<dbReference type="FunFam" id="3.90.850.10:FF:000002">
    <property type="entry name" value="2-hydroxyhepta-2,4-diene-1,7-dioate isomerase"/>
    <property type="match status" value="1"/>
</dbReference>
<dbReference type="InterPro" id="IPR011234">
    <property type="entry name" value="Fumarylacetoacetase-like_C"/>
</dbReference>
<dbReference type="Pfam" id="PF10370">
    <property type="entry name" value="Rv2993c-like_N"/>
    <property type="match status" value="1"/>
</dbReference>
<dbReference type="PANTHER" id="PTHR11820">
    <property type="entry name" value="ACYLPYRUVASE"/>
    <property type="match status" value="1"/>
</dbReference>
<keyword evidence="1" id="KW-0479">Metal-binding</keyword>
<dbReference type="GO" id="GO:0019752">
    <property type="term" value="P:carboxylic acid metabolic process"/>
    <property type="evidence" value="ECO:0007669"/>
    <property type="project" value="UniProtKB-ARBA"/>
</dbReference>
<dbReference type="InterPro" id="IPR036663">
    <property type="entry name" value="Fumarylacetoacetase_C_sf"/>
</dbReference>
<protein>
    <submittedName>
        <fullName evidence="4">Fumarylacetoacetate hydrolase family protein</fullName>
    </submittedName>
</protein>
<feature type="domain" description="Fumarylacetoacetase-like C-terminal" evidence="2">
    <location>
        <begin position="54"/>
        <end position="248"/>
    </location>
</feature>
<evidence type="ECO:0000259" key="3">
    <source>
        <dbReference type="Pfam" id="PF10370"/>
    </source>
</evidence>
<dbReference type="InterPro" id="IPR018833">
    <property type="entry name" value="Rv2993c-like_N"/>
</dbReference>
<reference evidence="5" key="1">
    <citation type="submission" date="2021-04" db="EMBL/GenBank/DDBJ databases">
        <title>A novel Synergistetes isolate from a pyrite-forming mixed culture.</title>
        <authorList>
            <person name="Bunk B."/>
            <person name="Sproer C."/>
            <person name="Spring S."/>
            <person name="Pester M."/>
        </authorList>
    </citation>
    <scope>NUCLEOTIDE SEQUENCE [LARGE SCALE GENOMIC DNA]</scope>
    <source>
        <strain evidence="5">J.5.4.2-T.3.5.2</strain>
    </source>
</reference>
<dbReference type="PANTHER" id="PTHR11820:SF7">
    <property type="entry name" value="ACYLPYRUVASE FAHD1, MITOCHONDRIAL"/>
    <property type="match status" value="1"/>
</dbReference>
<proteinExistence type="predicted"/>
<dbReference type="Proteomes" id="UP000671879">
    <property type="component" value="Chromosome"/>
</dbReference>
<dbReference type="AlphaFoldDB" id="A0A9Q7A756"/>
<dbReference type="GO" id="GO:0016853">
    <property type="term" value="F:isomerase activity"/>
    <property type="evidence" value="ECO:0007669"/>
    <property type="project" value="UniProtKB-ARBA"/>
</dbReference>
<gene>
    <name evidence="4" type="ORF">KAR29_12190</name>
</gene>
<organism evidence="4 5">
    <name type="scientific">Aminithiophilus ramosus</name>
    <dbReference type="NCBI Taxonomy" id="3029084"/>
    <lineage>
        <taxon>Bacteria</taxon>
        <taxon>Thermotogati</taxon>
        <taxon>Synergistota</taxon>
        <taxon>Synergistia</taxon>
        <taxon>Synergistales</taxon>
        <taxon>Aminithiophilaceae</taxon>
        <taxon>Aminithiophilus</taxon>
    </lineage>
</organism>
<name>A0A9Q7A756_9BACT</name>
<dbReference type="EMBL" id="CP072943">
    <property type="protein sequence ID" value="QTX32056.1"/>
    <property type="molecule type" value="Genomic_DNA"/>
</dbReference>
<dbReference type="RefSeq" id="WP_274373263.1">
    <property type="nucleotide sequence ID" value="NZ_CP072943.1"/>
</dbReference>
<evidence type="ECO:0000313" key="5">
    <source>
        <dbReference type="Proteomes" id="UP000671879"/>
    </source>
</evidence>
<feature type="domain" description="Rv2993c-like N-terminal" evidence="3">
    <location>
        <begin position="1"/>
        <end position="49"/>
    </location>
</feature>
<keyword evidence="4" id="KW-0378">Hydrolase</keyword>
<evidence type="ECO:0000313" key="4">
    <source>
        <dbReference type="EMBL" id="QTX32056.1"/>
    </source>
</evidence>
<evidence type="ECO:0000256" key="1">
    <source>
        <dbReference type="ARBA" id="ARBA00022723"/>
    </source>
</evidence>
<dbReference type="GO" id="GO:0018773">
    <property type="term" value="F:acetylpyruvate hydrolase activity"/>
    <property type="evidence" value="ECO:0007669"/>
    <property type="project" value="TreeGrafter"/>
</dbReference>
<dbReference type="SUPFAM" id="SSF56529">
    <property type="entry name" value="FAH"/>
    <property type="match status" value="1"/>
</dbReference>
<sequence>MKLIRFLPSGSQAPLWGLIDGESVVVTDGPGGDGTSISFPLDSVRLLAPAETPKIVCVGRNYLDHIRELGNDDQNLPAEPGLFLKLPNTLADPGAVVPYPAFTENFHYEGELAAVIGRTMKDVSEEEALGHVLGYSCAVDLTARDRQKSDLQWTRAKSADLFCPLGPWIETELDPAKSRVTTRVNGEVRQDGTTDLMIFPVARVLSYISTFMTLERGDVVLTGTPCGVGELHPGDRVDVTVDGVGTLSVSIGERA</sequence>
<keyword evidence="5" id="KW-1185">Reference proteome</keyword>
<dbReference type="Gene3D" id="3.90.850.10">
    <property type="entry name" value="Fumarylacetoacetase-like, C-terminal domain"/>
    <property type="match status" value="1"/>
</dbReference>
<dbReference type="KEGG" id="aram:KAR29_12190"/>
<evidence type="ECO:0000259" key="2">
    <source>
        <dbReference type="Pfam" id="PF01557"/>
    </source>
</evidence>